<name>A0A923L4S1_9BACI</name>
<protein>
    <submittedName>
        <fullName evidence="5">Substrate-binding domain-containing protein</fullName>
    </submittedName>
</protein>
<comment type="caution">
    <text evidence="5">The sequence shown here is derived from an EMBL/GenBank/DDBJ whole genome shotgun (WGS) entry which is preliminary data.</text>
</comment>
<dbReference type="InterPro" id="IPR025997">
    <property type="entry name" value="SBP_2_dom"/>
</dbReference>
<accession>A0A923L4S1</accession>
<dbReference type="Pfam" id="PF13407">
    <property type="entry name" value="Peripla_BP_4"/>
    <property type="match status" value="1"/>
</dbReference>
<dbReference type="PANTHER" id="PTHR46847:SF1">
    <property type="entry name" value="D-ALLOSE-BINDING PERIPLASMIC PROTEIN-RELATED"/>
    <property type="match status" value="1"/>
</dbReference>
<evidence type="ECO:0000256" key="1">
    <source>
        <dbReference type="ARBA" id="ARBA00004196"/>
    </source>
</evidence>
<dbReference type="Proteomes" id="UP000637359">
    <property type="component" value="Unassembled WGS sequence"/>
</dbReference>
<evidence type="ECO:0000256" key="3">
    <source>
        <dbReference type="ARBA" id="ARBA00022729"/>
    </source>
</evidence>
<organism evidence="5 6">
    <name type="scientific">Ornithinibacillus hominis</name>
    <dbReference type="NCBI Taxonomy" id="2763055"/>
    <lineage>
        <taxon>Bacteria</taxon>
        <taxon>Bacillati</taxon>
        <taxon>Bacillota</taxon>
        <taxon>Bacilli</taxon>
        <taxon>Bacillales</taxon>
        <taxon>Bacillaceae</taxon>
        <taxon>Ornithinibacillus</taxon>
    </lineage>
</organism>
<sequence length="326" mass="36589">MRKTSLLILSMIFIVLCFFTTTSAIHVFESDWEMPTSIKESQSAYRLVLITQDIDTPFWDQVGRAAEREAKKLGVSLEVWGNYGGHQEDFLKNLEVAIQSKVDGIIVQGLDSEDFKELTKVKASFYGIPIMTIANDVPIEESLRRTYVGSDHYKAGELIAKQMLADMGDTGDVVLMFNRNVEYYQEQRIAGIEAVLQDYEQITIHYAGTSNTREDMVAVTQEILNQVPQANAFIAVNANSAGAIVQEISKRYQVEPFYIYSFDEGPESLSLLRQGALNAIIQQSPEQMGKQSVDLLTKWLNGDVVPLDTDGYLTDIHVLKAAAFYE</sequence>
<reference evidence="5" key="1">
    <citation type="submission" date="2020-08" db="EMBL/GenBank/DDBJ databases">
        <title>Genome public.</title>
        <authorList>
            <person name="Liu C."/>
            <person name="Sun Q."/>
        </authorList>
    </citation>
    <scope>NUCLEOTIDE SEQUENCE</scope>
    <source>
        <strain evidence="5">BX22</strain>
    </source>
</reference>
<gene>
    <name evidence="5" type="ORF">H8S33_06390</name>
</gene>
<dbReference type="GO" id="GO:0030246">
    <property type="term" value="F:carbohydrate binding"/>
    <property type="evidence" value="ECO:0007669"/>
    <property type="project" value="UniProtKB-ARBA"/>
</dbReference>
<dbReference type="AlphaFoldDB" id="A0A923L4S1"/>
<keyword evidence="3" id="KW-0732">Signal</keyword>
<evidence type="ECO:0000313" key="5">
    <source>
        <dbReference type="EMBL" id="MBC5636452.1"/>
    </source>
</evidence>
<comment type="similarity">
    <text evidence="2">Belongs to the bacterial solute-binding protein 2 family.</text>
</comment>
<dbReference type="EMBL" id="JACOOL010000004">
    <property type="protein sequence ID" value="MBC5636452.1"/>
    <property type="molecule type" value="Genomic_DNA"/>
</dbReference>
<keyword evidence="6" id="KW-1185">Reference proteome</keyword>
<dbReference type="SUPFAM" id="SSF53822">
    <property type="entry name" value="Periplasmic binding protein-like I"/>
    <property type="match status" value="1"/>
</dbReference>
<comment type="subcellular location">
    <subcellularLocation>
        <location evidence="1">Cell envelope</location>
    </subcellularLocation>
</comment>
<dbReference type="RefSeq" id="WP_186869166.1">
    <property type="nucleotide sequence ID" value="NZ_JACOOL010000004.1"/>
</dbReference>
<evidence type="ECO:0000256" key="2">
    <source>
        <dbReference type="ARBA" id="ARBA00007639"/>
    </source>
</evidence>
<dbReference type="GO" id="GO:0030313">
    <property type="term" value="C:cell envelope"/>
    <property type="evidence" value="ECO:0007669"/>
    <property type="project" value="UniProtKB-SubCell"/>
</dbReference>
<evidence type="ECO:0000259" key="4">
    <source>
        <dbReference type="Pfam" id="PF13407"/>
    </source>
</evidence>
<evidence type="ECO:0000313" key="6">
    <source>
        <dbReference type="Proteomes" id="UP000637359"/>
    </source>
</evidence>
<dbReference type="Gene3D" id="3.40.50.2300">
    <property type="match status" value="2"/>
</dbReference>
<dbReference type="InterPro" id="IPR028082">
    <property type="entry name" value="Peripla_BP_I"/>
</dbReference>
<feature type="domain" description="Periplasmic binding protein" evidence="4">
    <location>
        <begin position="49"/>
        <end position="302"/>
    </location>
</feature>
<dbReference type="PANTHER" id="PTHR46847">
    <property type="entry name" value="D-ALLOSE-BINDING PERIPLASMIC PROTEIN-RELATED"/>
    <property type="match status" value="1"/>
</dbReference>
<proteinExistence type="inferred from homology"/>